<dbReference type="InterPro" id="IPR018640">
    <property type="entry name" value="DUF2063"/>
</dbReference>
<dbReference type="Proteomes" id="UP000239239">
    <property type="component" value="Unassembled WGS sequence"/>
</dbReference>
<protein>
    <submittedName>
        <fullName evidence="1">DUF2063 domain-containing protein</fullName>
    </submittedName>
</protein>
<reference evidence="1 2" key="1">
    <citation type="submission" date="2018-02" db="EMBL/GenBank/DDBJ databases">
        <title>Draft genome sequences of four Legionella pneumophila clinical strains isolated in Ontario.</title>
        <authorList>
            <person name="Fortuna A."/>
            <person name="Ramnarine R."/>
            <person name="Li A."/>
            <person name="Frantz C."/>
            <person name="Mallo G."/>
        </authorList>
    </citation>
    <scope>NUCLEOTIDE SEQUENCE [LARGE SCALE GENOMIC DNA]</scope>
    <source>
        <strain evidence="1 2">LG61</strain>
    </source>
</reference>
<name>A0A2S6F3G7_LEGPN</name>
<dbReference type="InterPro" id="IPR044922">
    <property type="entry name" value="DUF2063_N_sf"/>
</dbReference>
<gene>
    <name evidence="1" type="ORF">C3928_04045</name>
</gene>
<dbReference type="Pfam" id="PF09836">
    <property type="entry name" value="DUF2063"/>
    <property type="match status" value="1"/>
</dbReference>
<comment type="caution">
    <text evidence="1">The sequence shown here is derived from an EMBL/GenBank/DDBJ whole genome shotgun (WGS) entry which is preliminary data.</text>
</comment>
<sequence>MKPGNLPVMPTIKQIQESFLKTVLNQQDTAIFEYFCPNEITNEFRFDIYRNTILQNLRHSLEITFPAIWKLVGKECADGLALHFAQDKNNLPTTNCLDDWGEKFPQFLKNNPTVSHLLYLKDIAEIEWLKHLSYCSRDYPVFDPRILQNHLNERVEKLTLLFNPSVFLYSSPYYLKNIFDLIENPQETDSIDFQQIPSYTVISRQNDQIITHWITQDLFQFLCHIKAGISLGCAYENVLENNPDFDLLTALQFLLRNELLEDCFIDSNYHMSHTNNCPE</sequence>
<organism evidence="1 2">
    <name type="scientific">Legionella pneumophila</name>
    <dbReference type="NCBI Taxonomy" id="446"/>
    <lineage>
        <taxon>Bacteria</taxon>
        <taxon>Pseudomonadati</taxon>
        <taxon>Pseudomonadota</taxon>
        <taxon>Gammaproteobacteria</taxon>
        <taxon>Legionellales</taxon>
        <taxon>Legionellaceae</taxon>
        <taxon>Legionella</taxon>
    </lineage>
</organism>
<dbReference type="Gene3D" id="1.10.150.690">
    <property type="entry name" value="DUF2063"/>
    <property type="match status" value="1"/>
</dbReference>
<proteinExistence type="predicted"/>
<dbReference type="OrthoDB" id="4146344at2"/>
<dbReference type="AlphaFoldDB" id="A0A2S6F3G7"/>
<dbReference type="EMBL" id="PQWY01000006">
    <property type="protein sequence ID" value="PPK31967.1"/>
    <property type="molecule type" value="Genomic_DNA"/>
</dbReference>
<evidence type="ECO:0000313" key="1">
    <source>
        <dbReference type="EMBL" id="PPK31967.1"/>
    </source>
</evidence>
<evidence type="ECO:0000313" key="2">
    <source>
        <dbReference type="Proteomes" id="UP000239239"/>
    </source>
</evidence>
<accession>A0A2S6F3G7</accession>